<gene>
    <name evidence="3" type="ORF">A5CBH24_21850</name>
</gene>
<evidence type="ECO:0000259" key="2">
    <source>
        <dbReference type="Pfam" id="PF01478"/>
    </source>
</evidence>
<dbReference type="AlphaFoldDB" id="A0A4Y1WVK6"/>
<accession>A0A4Y1WVK6</accession>
<dbReference type="GO" id="GO:0016020">
    <property type="term" value="C:membrane"/>
    <property type="evidence" value="ECO:0007669"/>
    <property type="project" value="InterPro"/>
</dbReference>
<evidence type="ECO:0000256" key="1">
    <source>
        <dbReference type="SAM" id="Phobius"/>
    </source>
</evidence>
<name>A0A4Y1WVK6_9BACT</name>
<dbReference type="GO" id="GO:0004190">
    <property type="term" value="F:aspartic-type endopeptidase activity"/>
    <property type="evidence" value="ECO:0007669"/>
    <property type="project" value="InterPro"/>
</dbReference>
<dbReference type="RefSeq" id="WP_141413196.1">
    <property type="nucleotide sequence ID" value="NZ_AP019735.1"/>
</dbReference>
<feature type="transmembrane region" description="Helical" evidence="1">
    <location>
        <begin position="82"/>
        <end position="100"/>
    </location>
</feature>
<keyword evidence="1" id="KW-1133">Transmembrane helix</keyword>
<organism evidence="3 4">
    <name type="scientific">Alistipes communis</name>
    <dbReference type="NCBI Taxonomy" id="2585118"/>
    <lineage>
        <taxon>Bacteria</taxon>
        <taxon>Pseudomonadati</taxon>
        <taxon>Bacteroidota</taxon>
        <taxon>Bacteroidia</taxon>
        <taxon>Bacteroidales</taxon>
        <taxon>Rikenellaceae</taxon>
        <taxon>Alistipes</taxon>
    </lineage>
</organism>
<reference evidence="4" key="1">
    <citation type="submission" date="2019-06" db="EMBL/GenBank/DDBJ databases">
        <title>Alistipes onderdonkii subsp. vulgaris subsp. nov., Alistipes dispar sp. nov. and Alistipes communis sp. nov., isolated from human faeces, and creation of Alistipes onderdonkii subsp. onderdonkii subsp. nov.</title>
        <authorList>
            <person name="Sakamoto M."/>
            <person name="Ikeyama N."/>
            <person name="Ogata Y."/>
            <person name="Suda W."/>
            <person name="Iino T."/>
            <person name="Hattori M."/>
            <person name="Ohkuma M."/>
        </authorList>
    </citation>
    <scope>NUCLEOTIDE SEQUENCE [LARGE SCALE GENOMIC DNA]</scope>
    <source>
        <strain evidence="4">5CBH24</strain>
    </source>
</reference>
<feature type="transmembrane region" description="Helical" evidence="1">
    <location>
        <begin position="106"/>
        <end position="124"/>
    </location>
</feature>
<dbReference type="Proteomes" id="UP000318946">
    <property type="component" value="Chromosome"/>
</dbReference>
<dbReference type="Pfam" id="PF01478">
    <property type="entry name" value="Peptidase_A24"/>
    <property type="match status" value="1"/>
</dbReference>
<sequence>MFPAPYPYLLLLVPAAVLARDDFRTRRVDASWLAVLGTVSVGVSWHTLGWRTMLLQTAGNAALLLLSGTALFGYLRLRRLSVRHAFGAGDVLFLLAVAPLFAPTEFLRFLIAACVVALLWWVCCGRRRRTIPFVGAAGIVLIGWAALQFLRLWL</sequence>
<dbReference type="Gene3D" id="1.20.120.1220">
    <property type="match status" value="1"/>
</dbReference>
<evidence type="ECO:0000313" key="4">
    <source>
        <dbReference type="Proteomes" id="UP000318946"/>
    </source>
</evidence>
<feature type="transmembrane region" description="Helical" evidence="1">
    <location>
        <begin position="54"/>
        <end position="75"/>
    </location>
</feature>
<dbReference type="KEGG" id="acou:A5CBH24_21850"/>
<feature type="transmembrane region" description="Helical" evidence="1">
    <location>
        <begin position="131"/>
        <end position="150"/>
    </location>
</feature>
<feature type="domain" description="Prepilin type IV endopeptidase peptidase" evidence="2">
    <location>
        <begin position="10"/>
        <end position="121"/>
    </location>
</feature>
<evidence type="ECO:0000313" key="3">
    <source>
        <dbReference type="EMBL" id="BBL04872.1"/>
    </source>
</evidence>
<dbReference type="GeneID" id="78342899"/>
<feature type="transmembrane region" description="Helical" evidence="1">
    <location>
        <begin position="30"/>
        <end position="48"/>
    </location>
</feature>
<protein>
    <recommendedName>
        <fullName evidence="2">Prepilin type IV endopeptidase peptidase domain-containing protein</fullName>
    </recommendedName>
</protein>
<keyword evidence="4" id="KW-1185">Reference proteome</keyword>
<proteinExistence type="predicted"/>
<dbReference type="InterPro" id="IPR000045">
    <property type="entry name" value="Prepilin_IV_endopep_pep"/>
</dbReference>
<dbReference type="EMBL" id="AP019735">
    <property type="protein sequence ID" value="BBL04872.1"/>
    <property type="molecule type" value="Genomic_DNA"/>
</dbReference>
<keyword evidence="1" id="KW-0812">Transmembrane</keyword>
<keyword evidence="1" id="KW-0472">Membrane</keyword>